<gene>
    <name evidence="3" type="ordered locus">Slin_3875</name>
</gene>
<feature type="transmembrane region" description="Helical" evidence="1">
    <location>
        <begin position="150"/>
        <end position="170"/>
    </location>
</feature>
<keyword evidence="4" id="KW-1185">Reference proteome</keyword>
<feature type="transmembrane region" description="Helical" evidence="1">
    <location>
        <begin position="117"/>
        <end position="138"/>
    </location>
</feature>
<dbReference type="KEGG" id="sli:Slin_3875"/>
<evidence type="ECO:0000313" key="4">
    <source>
        <dbReference type="Proteomes" id="UP000002028"/>
    </source>
</evidence>
<evidence type="ECO:0000313" key="3">
    <source>
        <dbReference type="EMBL" id="ADB39865.1"/>
    </source>
</evidence>
<dbReference type="PANTHER" id="PTHR33876:SF4">
    <property type="entry name" value="CHLOROPLAST PROTEIN FOR GROWTH AND FERTILITY 2"/>
    <property type="match status" value="1"/>
</dbReference>
<dbReference type="PANTHER" id="PTHR33876">
    <property type="entry name" value="UNNAMED PRODUCT"/>
    <property type="match status" value="1"/>
</dbReference>
<keyword evidence="1" id="KW-1133">Transmembrane helix</keyword>
<dbReference type="HOGENOM" id="CLU_053247_2_1_10"/>
<sequence>MQTVFPLFLALSVGFAHAFEADHLVAVSTIVTRRNNIWLALKDGVFWGLGHTSTILLIGSIFMLGKFALRAGDFRYLEAGVGVMLVTLGGLRLYKLTVFREVADAHSRVHEGHAHRLAYGVGLIHGLAGSGALILSVLTQIKSTGAGMIYLGLFGIGSIAGMMVAASAFSVPFSVRMATNPLVRTTLVVVSSVICIGLGATVIYENAM</sequence>
<organism evidence="3 4">
    <name type="scientific">Spirosoma linguale (strain ATCC 33905 / DSM 74 / LMG 10896 / Claus 1)</name>
    <dbReference type="NCBI Taxonomy" id="504472"/>
    <lineage>
        <taxon>Bacteria</taxon>
        <taxon>Pseudomonadati</taxon>
        <taxon>Bacteroidota</taxon>
        <taxon>Cytophagia</taxon>
        <taxon>Cytophagales</taxon>
        <taxon>Cytophagaceae</taxon>
        <taxon>Spirosoma</taxon>
    </lineage>
</organism>
<feature type="transmembrane region" description="Helical" evidence="1">
    <location>
        <begin position="182"/>
        <end position="204"/>
    </location>
</feature>
<dbReference type="eggNOG" id="COG2215">
    <property type="taxonomic scope" value="Bacteria"/>
</dbReference>
<feature type="chain" id="PRO_5003035330" evidence="2">
    <location>
        <begin position="19"/>
        <end position="208"/>
    </location>
</feature>
<dbReference type="STRING" id="504472.Slin_3875"/>
<dbReference type="RefSeq" id="WP_012928376.1">
    <property type="nucleotide sequence ID" value="NC_013730.1"/>
</dbReference>
<keyword evidence="1" id="KW-0472">Membrane</keyword>
<feature type="transmembrane region" description="Helical" evidence="1">
    <location>
        <begin position="45"/>
        <end position="64"/>
    </location>
</feature>
<name>D2QHR6_SPILD</name>
<reference evidence="3 4" key="1">
    <citation type="journal article" date="2010" name="Stand. Genomic Sci.">
        <title>Complete genome sequence of Spirosoma linguale type strain (1).</title>
        <authorList>
            <person name="Lail K."/>
            <person name="Sikorski J."/>
            <person name="Saunders E."/>
            <person name="Lapidus A."/>
            <person name="Glavina Del Rio T."/>
            <person name="Copeland A."/>
            <person name="Tice H."/>
            <person name="Cheng J.-F."/>
            <person name="Lucas S."/>
            <person name="Nolan M."/>
            <person name="Bruce D."/>
            <person name="Goodwin L."/>
            <person name="Pitluck S."/>
            <person name="Ivanova N."/>
            <person name="Mavromatis K."/>
            <person name="Ovchinnikova G."/>
            <person name="Pati A."/>
            <person name="Chen A."/>
            <person name="Palaniappan K."/>
            <person name="Land M."/>
            <person name="Hauser L."/>
            <person name="Chang Y.-J."/>
            <person name="Jeffries C.D."/>
            <person name="Chain P."/>
            <person name="Brettin T."/>
            <person name="Detter J.C."/>
            <person name="Schuetze A."/>
            <person name="Rohde M."/>
            <person name="Tindall B.J."/>
            <person name="Goeker M."/>
            <person name="Bristow J."/>
            <person name="Eisen J.A."/>
            <person name="Markowitz V."/>
            <person name="Hugenholtz P."/>
            <person name="Kyrpides N.C."/>
            <person name="Klenk H.-P."/>
            <person name="Chen F."/>
        </authorList>
    </citation>
    <scope>NUCLEOTIDE SEQUENCE [LARGE SCALE GENOMIC DNA]</scope>
    <source>
        <strain evidence="4">ATCC 33905 / DSM 74 / LMG 10896 / Claus 1</strain>
    </source>
</reference>
<protein>
    <submittedName>
        <fullName evidence="3">Urease accessory protein</fullName>
    </submittedName>
</protein>
<dbReference type="Proteomes" id="UP000002028">
    <property type="component" value="Chromosome"/>
</dbReference>
<dbReference type="EMBL" id="CP001769">
    <property type="protein sequence ID" value="ADB39865.1"/>
    <property type="molecule type" value="Genomic_DNA"/>
</dbReference>
<feature type="signal peptide" evidence="2">
    <location>
        <begin position="1"/>
        <end position="18"/>
    </location>
</feature>
<keyword evidence="1" id="KW-0812">Transmembrane</keyword>
<proteinExistence type="predicted"/>
<evidence type="ECO:0000256" key="2">
    <source>
        <dbReference type="SAM" id="SignalP"/>
    </source>
</evidence>
<keyword evidence="2" id="KW-0732">Signal</keyword>
<dbReference type="InterPro" id="IPR052776">
    <property type="entry name" value="Chloro_ReproSupport/MetalTrans"/>
</dbReference>
<accession>D2QHR6</accession>
<evidence type="ECO:0000256" key="1">
    <source>
        <dbReference type="SAM" id="Phobius"/>
    </source>
</evidence>
<dbReference type="AlphaFoldDB" id="D2QHR6"/>
<feature type="transmembrane region" description="Helical" evidence="1">
    <location>
        <begin position="76"/>
        <end position="94"/>
    </location>
</feature>